<organism evidence="4 6">
    <name type="scientific">Paracoccus saliphilus</name>
    <dbReference type="NCBI Taxonomy" id="405559"/>
    <lineage>
        <taxon>Bacteria</taxon>
        <taxon>Pseudomonadati</taxon>
        <taxon>Pseudomonadota</taxon>
        <taxon>Alphaproteobacteria</taxon>
        <taxon>Rhodobacterales</taxon>
        <taxon>Paracoccaceae</taxon>
        <taxon>Paracoccus</taxon>
    </lineage>
</organism>
<evidence type="ECO:0000313" key="6">
    <source>
        <dbReference type="Proteomes" id="UP000186216"/>
    </source>
</evidence>
<feature type="domain" description="SPOR" evidence="3">
    <location>
        <begin position="312"/>
        <end position="397"/>
    </location>
</feature>
<gene>
    <name evidence="5" type="ORF">JHX88_12580</name>
    <name evidence="4" type="ORF">SAMN05421772_102105</name>
</gene>
<feature type="compositionally biased region" description="Low complexity" evidence="1">
    <location>
        <begin position="263"/>
        <end position="309"/>
    </location>
</feature>
<keyword evidence="2" id="KW-0472">Membrane</keyword>
<dbReference type="InterPro" id="IPR007730">
    <property type="entry name" value="SPOR-like_dom"/>
</dbReference>
<proteinExistence type="predicted"/>
<feature type="region of interest" description="Disordered" evidence="1">
    <location>
        <begin position="157"/>
        <end position="181"/>
    </location>
</feature>
<dbReference type="SUPFAM" id="SSF110997">
    <property type="entry name" value="Sporulation related repeat"/>
    <property type="match status" value="1"/>
</dbReference>
<accession>A0AA46A4G1</accession>
<dbReference type="RefSeq" id="WP_076523154.1">
    <property type="nucleotide sequence ID" value="NZ_CP067140.1"/>
</dbReference>
<evidence type="ECO:0000256" key="2">
    <source>
        <dbReference type="SAM" id="Phobius"/>
    </source>
</evidence>
<feature type="region of interest" description="Disordered" evidence="1">
    <location>
        <begin position="246"/>
        <end position="316"/>
    </location>
</feature>
<reference evidence="5 7" key="2">
    <citation type="submission" date="2021-01" db="EMBL/GenBank/DDBJ databases">
        <title>Biogeographic distribution of Paracoccus.</title>
        <authorList>
            <person name="Hollensteiner J."/>
            <person name="Leineberger J."/>
            <person name="Brinkhoff T."/>
            <person name="Daniel R."/>
        </authorList>
    </citation>
    <scope>NUCLEOTIDE SEQUENCE [LARGE SCALE GENOMIC DNA]</scope>
    <source>
        <strain evidence="5 7">DSM 18447</strain>
    </source>
</reference>
<evidence type="ECO:0000313" key="4">
    <source>
        <dbReference type="EMBL" id="SIS62950.1"/>
    </source>
</evidence>
<evidence type="ECO:0000259" key="3">
    <source>
        <dbReference type="PROSITE" id="PS51724"/>
    </source>
</evidence>
<evidence type="ECO:0000313" key="5">
    <source>
        <dbReference type="EMBL" id="WCR01759.1"/>
    </source>
</evidence>
<dbReference type="EMBL" id="CP067140">
    <property type="protein sequence ID" value="WCR01759.1"/>
    <property type="molecule type" value="Genomic_DNA"/>
</dbReference>
<feature type="transmembrane region" description="Helical" evidence="2">
    <location>
        <begin position="61"/>
        <end position="79"/>
    </location>
</feature>
<dbReference type="Gene3D" id="3.30.70.1070">
    <property type="entry name" value="Sporulation related repeat"/>
    <property type="match status" value="1"/>
</dbReference>
<reference evidence="4 6" key="1">
    <citation type="submission" date="2017-01" db="EMBL/GenBank/DDBJ databases">
        <authorList>
            <person name="Varghese N."/>
            <person name="Submissions S."/>
        </authorList>
    </citation>
    <scope>NUCLEOTIDE SEQUENCE [LARGE SCALE GENOMIC DNA]</scope>
    <source>
        <strain evidence="4 6">DSM 18447</strain>
    </source>
</reference>
<sequence>MAVMDFREGGYVFSRHKVRREFSYDQGGWDDESAHPDDVRFAADPEGAESLTTRLARLTHYLGALASVALMIGLMVWGWQLVSRDVSGVPVIHALQGEARTTPEDPGGELTSYTGYAVNDVAEGADPAPIDQVAIAPAVAGLTDDDVAMGEFGLTAREPSQQSDVPLSFAGEPVAPLSDSERQAQTEAEAAAAAEHAAAESAVASAEIVDAPASEGPVNEVVTDENGVPAQAAAITAALAEAQKVTDSGALASSTRPARRPRTASVAAPTPAASESAASEPVAATAAAEAPAARPADAASAAQEATPEPVKVASSGGPVVQIGAFDSNAVAESEWNRLSGKFGSLFSGKGQLIQQHKSNGRTFWRLRVAGFDSGSDAQSFCAAMKAGGTDCIALASQ</sequence>
<dbReference type="GO" id="GO:0042834">
    <property type="term" value="F:peptidoglycan binding"/>
    <property type="evidence" value="ECO:0007669"/>
    <property type="project" value="InterPro"/>
</dbReference>
<dbReference type="PROSITE" id="PS51724">
    <property type="entry name" value="SPOR"/>
    <property type="match status" value="1"/>
</dbReference>
<dbReference type="AlphaFoldDB" id="A0AA46A4G1"/>
<protein>
    <submittedName>
        <fullName evidence="5">SPOR domain-containing protein</fullName>
    </submittedName>
    <submittedName>
        <fullName evidence="4">Sporulation related domain-containing protein</fullName>
    </submittedName>
</protein>
<dbReference type="Proteomes" id="UP001215549">
    <property type="component" value="Chromosome"/>
</dbReference>
<dbReference type="Proteomes" id="UP000186216">
    <property type="component" value="Unassembled WGS sequence"/>
</dbReference>
<evidence type="ECO:0000313" key="7">
    <source>
        <dbReference type="Proteomes" id="UP001215549"/>
    </source>
</evidence>
<dbReference type="InterPro" id="IPR036680">
    <property type="entry name" value="SPOR-like_sf"/>
</dbReference>
<keyword evidence="2" id="KW-0812">Transmembrane</keyword>
<dbReference type="Pfam" id="PF05036">
    <property type="entry name" value="SPOR"/>
    <property type="match status" value="1"/>
</dbReference>
<dbReference type="EMBL" id="FTOU01000002">
    <property type="protein sequence ID" value="SIS62950.1"/>
    <property type="molecule type" value="Genomic_DNA"/>
</dbReference>
<keyword evidence="7" id="KW-1185">Reference proteome</keyword>
<keyword evidence="2" id="KW-1133">Transmembrane helix</keyword>
<evidence type="ECO:0000256" key="1">
    <source>
        <dbReference type="SAM" id="MobiDB-lite"/>
    </source>
</evidence>
<name>A0AA46A4G1_9RHOB</name>